<accession>A0AA38UI68</accession>
<dbReference type="PROSITE" id="PS51294">
    <property type="entry name" value="HTH_MYB"/>
    <property type="match status" value="1"/>
</dbReference>
<evidence type="ECO:0000256" key="4">
    <source>
        <dbReference type="SAM" id="MobiDB-lite"/>
    </source>
</evidence>
<dbReference type="PANTHER" id="PTHR46380:SF2">
    <property type="entry name" value="CYCLIN-D-BINDING MYB-LIKE TRANSCRIPTION FACTOR 1"/>
    <property type="match status" value="1"/>
</dbReference>
<dbReference type="GO" id="GO:0005634">
    <property type="term" value="C:nucleus"/>
    <property type="evidence" value="ECO:0007669"/>
    <property type="project" value="UniProtKB-SubCell"/>
</dbReference>
<sequence>MLQAPPPVRQVPVSAGKILNTKPTETFSGPTYEHDVIENYNTEEDAVLLSTKWLSTSQLIELSKTQGLVYKKGKFSTIEEQQVNNAIQQYVTDKQLTPEQLNEAIFPQTKERDAQFWSEITKAVPQRPIISVYHYVRRKHHPLKAQGKWLPAEDLKLQEAVASLGQAWEKVSLLVGRRAADCRDRWRNHLVGRDIRSNGAWTKEEEEELTRIMEEMTVKRGGTTDDDVFWGAVSDLMGNRRNRQQCRVKWLDDLNQRAKAKGEKPRWGNQDSYILVHKLDSLRVRDDTEIDWKTLPDEDWNIWSAHLLQRRWLSMKKSVKGYEEMHIQEIIEILKAKKADFDSTPGKAKRKSSSKKYPSAEMVDSSDEDSEDGNDKAGKD</sequence>
<dbReference type="SUPFAM" id="SSF46689">
    <property type="entry name" value="Homeodomain-like"/>
    <property type="match status" value="2"/>
</dbReference>
<proteinExistence type="predicted"/>
<feature type="domain" description="Myb-like" evidence="5">
    <location>
        <begin position="141"/>
        <end position="190"/>
    </location>
</feature>
<dbReference type="EMBL" id="MU806016">
    <property type="protein sequence ID" value="KAJ3842145.1"/>
    <property type="molecule type" value="Genomic_DNA"/>
</dbReference>
<feature type="domain" description="HTH myb-type" evidence="6">
    <location>
        <begin position="141"/>
        <end position="194"/>
    </location>
</feature>
<dbReference type="Pfam" id="PF00249">
    <property type="entry name" value="Myb_DNA-binding"/>
    <property type="match status" value="1"/>
</dbReference>
<evidence type="ECO:0000313" key="8">
    <source>
        <dbReference type="Proteomes" id="UP001163846"/>
    </source>
</evidence>
<dbReference type="AlphaFoldDB" id="A0AA38UI68"/>
<feature type="domain" description="Myb-like" evidence="5">
    <location>
        <begin position="193"/>
        <end position="254"/>
    </location>
</feature>
<dbReference type="GO" id="GO:0000976">
    <property type="term" value="F:transcription cis-regulatory region binding"/>
    <property type="evidence" value="ECO:0007669"/>
    <property type="project" value="TreeGrafter"/>
</dbReference>
<dbReference type="PANTHER" id="PTHR46380">
    <property type="entry name" value="CYCLIN-D-BINDING MYB-LIKE TRANSCRIPTION FACTOR 1"/>
    <property type="match status" value="1"/>
</dbReference>
<dbReference type="Proteomes" id="UP001163846">
    <property type="component" value="Unassembled WGS sequence"/>
</dbReference>
<dbReference type="PROSITE" id="PS50090">
    <property type="entry name" value="MYB_LIKE"/>
    <property type="match status" value="2"/>
</dbReference>
<protein>
    <submittedName>
        <fullName evidence="7">Uncharacterized protein</fullName>
    </submittedName>
</protein>
<name>A0AA38UI68_9AGAR</name>
<evidence type="ECO:0000259" key="5">
    <source>
        <dbReference type="PROSITE" id="PS50090"/>
    </source>
</evidence>
<reference evidence="7" key="1">
    <citation type="submission" date="2022-08" db="EMBL/GenBank/DDBJ databases">
        <authorList>
            <consortium name="DOE Joint Genome Institute"/>
            <person name="Min B."/>
            <person name="Riley R."/>
            <person name="Sierra-Patev S."/>
            <person name="Naranjo-Ortiz M."/>
            <person name="Looney B."/>
            <person name="Konkel Z."/>
            <person name="Slot J.C."/>
            <person name="Sakamoto Y."/>
            <person name="Steenwyk J.L."/>
            <person name="Rokas A."/>
            <person name="Carro J."/>
            <person name="Camarero S."/>
            <person name="Ferreira P."/>
            <person name="Molpeceres G."/>
            <person name="Ruiz-Duenas F.J."/>
            <person name="Serrano A."/>
            <person name="Henrissat B."/>
            <person name="Drula E."/>
            <person name="Hughes K.W."/>
            <person name="Mata J.L."/>
            <person name="Ishikawa N.K."/>
            <person name="Vargas-Isla R."/>
            <person name="Ushijima S."/>
            <person name="Smith C.A."/>
            <person name="Ahrendt S."/>
            <person name="Andreopoulos W."/>
            <person name="He G."/>
            <person name="Labutti K."/>
            <person name="Lipzen A."/>
            <person name="Ng V."/>
            <person name="Sandor L."/>
            <person name="Barry K."/>
            <person name="Martinez A.T."/>
            <person name="Xiao Y."/>
            <person name="Gibbons J.G."/>
            <person name="Terashima K."/>
            <person name="Hibbett D.S."/>
            <person name="Grigoriev I.V."/>
        </authorList>
    </citation>
    <scope>NUCLEOTIDE SEQUENCE</scope>
    <source>
        <strain evidence="7">TFB9207</strain>
    </source>
</reference>
<keyword evidence="8" id="KW-1185">Reference proteome</keyword>
<organism evidence="7 8">
    <name type="scientific">Lentinula raphanica</name>
    <dbReference type="NCBI Taxonomy" id="153919"/>
    <lineage>
        <taxon>Eukaryota</taxon>
        <taxon>Fungi</taxon>
        <taxon>Dikarya</taxon>
        <taxon>Basidiomycota</taxon>
        <taxon>Agaricomycotina</taxon>
        <taxon>Agaricomycetes</taxon>
        <taxon>Agaricomycetidae</taxon>
        <taxon>Agaricales</taxon>
        <taxon>Marasmiineae</taxon>
        <taxon>Omphalotaceae</taxon>
        <taxon>Lentinula</taxon>
    </lineage>
</organism>
<evidence type="ECO:0000256" key="1">
    <source>
        <dbReference type="ARBA" id="ARBA00004123"/>
    </source>
</evidence>
<dbReference type="Pfam" id="PF13921">
    <property type="entry name" value="Myb_DNA-bind_6"/>
    <property type="match status" value="1"/>
</dbReference>
<dbReference type="InterPro" id="IPR001005">
    <property type="entry name" value="SANT/Myb"/>
</dbReference>
<evidence type="ECO:0000256" key="2">
    <source>
        <dbReference type="ARBA" id="ARBA00023125"/>
    </source>
</evidence>
<dbReference type="InterPro" id="IPR051651">
    <property type="entry name" value="DMTF1_DNA-bind_reg"/>
</dbReference>
<evidence type="ECO:0000313" key="7">
    <source>
        <dbReference type="EMBL" id="KAJ3842145.1"/>
    </source>
</evidence>
<comment type="subcellular location">
    <subcellularLocation>
        <location evidence="1">Nucleus</location>
    </subcellularLocation>
</comment>
<dbReference type="InterPro" id="IPR017930">
    <property type="entry name" value="Myb_dom"/>
</dbReference>
<evidence type="ECO:0000256" key="3">
    <source>
        <dbReference type="ARBA" id="ARBA00023242"/>
    </source>
</evidence>
<dbReference type="Gene3D" id="1.10.10.60">
    <property type="entry name" value="Homeodomain-like"/>
    <property type="match status" value="2"/>
</dbReference>
<dbReference type="GO" id="GO:0003700">
    <property type="term" value="F:DNA-binding transcription factor activity"/>
    <property type="evidence" value="ECO:0007669"/>
    <property type="project" value="TreeGrafter"/>
</dbReference>
<gene>
    <name evidence="7" type="ORF">F5878DRAFT_530381</name>
</gene>
<dbReference type="SMART" id="SM00717">
    <property type="entry name" value="SANT"/>
    <property type="match status" value="3"/>
</dbReference>
<comment type="caution">
    <text evidence="7">The sequence shown here is derived from an EMBL/GenBank/DDBJ whole genome shotgun (WGS) entry which is preliminary data.</text>
</comment>
<feature type="region of interest" description="Disordered" evidence="4">
    <location>
        <begin position="341"/>
        <end position="380"/>
    </location>
</feature>
<dbReference type="CDD" id="cd00167">
    <property type="entry name" value="SANT"/>
    <property type="match status" value="2"/>
</dbReference>
<dbReference type="InterPro" id="IPR009057">
    <property type="entry name" value="Homeodomain-like_sf"/>
</dbReference>
<keyword evidence="3" id="KW-0539">Nucleus</keyword>
<keyword evidence="2" id="KW-0238">DNA-binding</keyword>
<evidence type="ECO:0000259" key="6">
    <source>
        <dbReference type="PROSITE" id="PS51294"/>
    </source>
</evidence>